<reference evidence="6 7" key="1">
    <citation type="journal article" date="2019" name="Nat. Med.">
        <title>A library of human gut bacterial isolates paired with longitudinal multiomics data enables mechanistic microbiome research.</title>
        <authorList>
            <person name="Poyet M."/>
            <person name="Groussin M."/>
            <person name="Gibbons S.M."/>
            <person name="Avila-Pacheco J."/>
            <person name="Jiang X."/>
            <person name="Kearney S.M."/>
            <person name="Perrotta A.R."/>
            <person name="Berdy B."/>
            <person name="Zhao S."/>
            <person name="Lieberman T.D."/>
            <person name="Swanson P.K."/>
            <person name="Smith M."/>
            <person name="Roesemann S."/>
            <person name="Alexander J.E."/>
            <person name="Rich S.A."/>
            <person name="Livny J."/>
            <person name="Vlamakis H."/>
            <person name="Clish C."/>
            <person name="Bullock K."/>
            <person name="Deik A."/>
            <person name="Scott J."/>
            <person name="Pierce K.A."/>
            <person name="Xavier R.J."/>
            <person name="Alm E.J."/>
        </authorList>
    </citation>
    <scope>NUCLEOTIDE SEQUENCE [LARGE SCALE GENOMIC DNA]</scope>
    <source>
        <strain evidence="3 7">BIOML-A14</strain>
        <strain evidence="2 6">BIOML-A163</strain>
    </source>
</reference>
<feature type="transmembrane region" description="Helical" evidence="1">
    <location>
        <begin position="67"/>
        <end position="88"/>
    </location>
</feature>
<keyword evidence="1" id="KW-1133">Transmembrane helix</keyword>
<dbReference type="Proteomes" id="UP000435985">
    <property type="component" value="Unassembled WGS sequence"/>
</dbReference>
<feature type="transmembrane region" description="Helical" evidence="1">
    <location>
        <begin position="6"/>
        <end position="22"/>
    </location>
</feature>
<reference evidence="4" key="2">
    <citation type="submission" date="2022-10" db="EMBL/GenBank/DDBJ databases">
        <title>Human gut microbiome strain richness.</title>
        <authorList>
            <person name="Chen-Liaw A."/>
        </authorList>
    </citation>
    <scope>NUCLEOTIDE SEQUENCE</scope>
    <source>
        <strain evidence="4">BSD2780120875st1_E1_BSD2780120875_150330</strain>
        <strain evidence="5">RTP21484st1_H8_RTP21484_190118</strain>
    </source>
</reference>
<feature type="transmembrane region" description="Helical" evidence="1">
    <location>
        <begin position="160"/>
        <end position="178"/>
    </location>
</feature>
<dbReference type="EMBL" id="VWFO01000023">
    <property type="protein sequence ID" value="KAA4662925.1"/>
    <property type="molecule type" value="Genomic_DNA"/>
</dbReference>
<proteinExistence type="predicted"/>
<dbReference type="STRING" id="28116.Bovatus_01258"/>
<feature type="transmembrane region" description="Helical" evidence="1">
    <location>
        <begin position="100"/>
        <end position="117"/>
    </location>
</feature>
<feature type="transmembrane region" description="Helical" evidence="1">
    <location>
        <begin position="29"/>
        <end position="47"/>
    </location>
</feature>
<dbReference type="EMBL" id="JAQQPO010000001">
    <property type="protein sequence ID" value="MDC7956636.1"/>
    <property type="molecule type" value="Genomic_DNA"/>
</dbReference>
<dbReference type="Proteomes" id="UP001215078">
    <property type="component" value="Unassembled WGS sequence"/>
</dbReference>
<dbReference type="AlphaFoldDB" id="A0A139LKG7"/>
<dbReference type="EMBL" id="VWLE01000292">
    <property type="protein sequence ID" value="KAA3946707.1"/>
    <property type="molecule type" value="Genomic_DNA"/>
</dbReference>
<sequence>MELIIHILMLFIVINCSFKLSFWKLWQTVIYSLIAGLFVAGTWQYAILQSKTQIADYLQNTEALQNMAIIITLESALCFGYCVAFLRGLYGKKNLWWAELLRWYPSLLLFPVLFYYLTEAIFRLPGVDFSVTAWSFAGIVVIAIPLLSRLMKYLVPEDDLRLEVHFLVSLFICILGLLTTVNGKTTYAATEEALNWKAIILSIGLFVILFLIGFAWNKLKWPLLQRKELKKRSKINQ</sequence>
<feature type="transmembrane region" description="Helical" evidence="1">
    <location>
        <begin position="198"/>
        <end position="217"/>
    </location>
</feature>
<dbReference type="EMBL" id="JAQNZF010000035">
    <property type="protein sequence ID" value="MDC2744653.1"/>
    <property type="molecule type" value="Genomic_DNA"/>
</dbReference>
<gene>
    <name evidence="3" type="ORF">F3B98_16985</name>
    <name evidence="2" type="ORF">F3D71_18065</name>
    <name evidence="4" type="ORF">PO382_20805</name>
    <name evidence="5" type="ORF">PQ628_00255</name>
</gene>
<name>A0A139LKG7_BACOV</name>
<organism evidence="3 7">
    <name type="scientific">Bacteroides ovatus</name>
    <dbReference type="NCBI Taxonomy" id="28116"/>
    <lineage>
        <taxon>Bacteria</taxon>
        <taxon>Pseudomonadati</taxon>
        <taxon>Bacteroidota</taxon>
        <taxon>Bacteroidia</taxon>
        <taxon>Bacteroidales</taxon>
        <taxon>Bacteroidaceae</taxon>
        <taxon>Bacteroides</taxon>
    </lineage>
</organism>
<dbReference type="Proteomes" id="UP001219389">
    <property type="component" value="Unassembled WGS sequence"/>
</dbReference>
<evidence type="ECO:0000313" key="3">
    <source>
        <dbReference type="EMBL" id="KAA4662925.1"/>
    </source>
</evidence>
<feature type="transmembrane region" description="Helical" evidence="1">
    <location>
        <begin position="129"/>
        <end position="148"/>
    </location>
</feature>
<accession>A0A139LKG7</accession>
<evidence type="ECO:0000313" key="7">
    <source>
        <dbReference type="Proteomes" id="UP000435985"/>
    </source>
</evidence>
<evidence type="ECO:0000313" key="6">
    <source>
        <dbReference type="Proteomes" id="UP000323717"/>
    </source>
</evidence>
<protein>
    <submittedName>
        <fullName evidence="3">Uncharacterized protein</fullName>
    </submittedName>
</protein>
<evidence type="ECO:0000313" key="4">
    <source>
        <dbReference type="EMBL" id="MDC2744653.1"/>
    </source>
</evidence>
<keyword evidence="1" id="KW-0812">Transmembrane</keyword>
<comment type="caution">
    <text evidence="3">The sequence shown here is derived from an EMBL/GenBank/DDBJ whole genome shotgun (WGS) entry which is preliminary data.</text>
</comment>
<evidence type="ECO:0000313" key="2">
    <source>
        <dbReference type="EMBL" id="KAA3946707.1"/>
    </source>
</evidence>
<evidence type="ECO:0000256" key="1">
    <source>
        <dbReference type="SAM" id="Phobius"/>
    </source>
</evidence>
<keyword evidence="1" id="KW-0472">Membrane</keyword>
<dbReference type="RefSeq" id="WP_004325695.1">
    <property type="nucleotide sequence ID" value="NZ_CAAKNR010000001.1"/>
</dbReference>
<dbReference type="Proteomes" id="UP000323717">
    <property type="component" value="Unassembled WGS sequence"/>
</dbReference>
<evidence type="ECO:0000313" key="5">
    <source>
        <dbReference type="EMBL" id="MDC7956636.1"/>
    </source>
</evidence>